<evidence type="ECO:0000313" key="2">
    <source>
        <dbReference type="EMBL" id="EKE30144.1"/>
    </source>
</evidence>
<gene>
    <name evidence="2" type="ORF">ACD_2C00037G0008</name>
</gene>
<accession>K2GI97</accession>
<dbReference type="AlphaFoldDB" id="K2GI97"/>
<name>K2GI97_9BACT</name>
<feature type="transmembrane region" description="Helical" evidence="1">
    <location>
        <begin position="82"/>
        <end position="98"/>
    </location>
</feature>
<feature type="transmembrane region" description="Helical" evidence="1">
    <location>
        <begin position="56"/>
        <end position="75"/>
    </location>
</feature>
<feature type="transmembrane region" description="Helical" evidence="1">
    <location>
        <begin position="133"/>
        <end position="151"/>
    </location>
</feature>
<keyword evidence="1" id="KW-0472">Membrane</keyword>
<organism evidence="2">
    <name type="scientific">uncultured bacterium</name>
    <name type="common">gcode 4</name>
    <dbReference type="NCBI Taxonomy" id="1234023"/>
    <lineage>
        <taxon>Bacteria</taxon>
        <taxon>environmental samples</taxon>
    </lineage>
</organism>
<dbReference type="EMBL" id="AMFJ01000037">
    <property type="protein sequence ID" value="EKE30144.1"/>
    <property type="molecule type" value="Genomic_DNA"/>
</dbReference>
<reference evidence="2" key="1">
    <citation type="journal article" date="2012" name="Science">
        <title>Fermentation, hydrogen, and sulfur metabolism in multiple uncultivated bacterial phyla.</title>
        <authorList>
            <person name="Wrighton K.C."/>
            <person name="Thomas B.C."/>
            <person name="Sharon I."/>
            <person name="Miller C.S."/>
            <person name="Castelle C.J."/>
            <person name="VerBerkmoes N.C."/>
            <person name="Wilkins M.J."/>
            <person name="Hettich R.L."/>
            <person name="Lipton M.S."/>
            <person name="Williams K.H."/>
            <person name="Long P.E."/>
            <person name="Banfield J.F."/>
        </authorList>
    </citation>
    <scope>NUCLEOTIDE SEQUENCE [LARGE SCALE GENOMIC DNA]</scope>
</reference>
<keyword evidence="1" id="KW-0812">Transmembrane</keyword>
<sequence>MFKFIEFLKKRPKDKTIRLLRVIFWLIIIALLSIHFNEMTLSLPNFAQPYELQIKYALFILGIVPLFMWIDICFAKRKAVKIIQILFWLVLIFAWNMISVQTVNTTEIPTTQSGSIDLWAITSQTKKSEPVNVWFWIALLSIFPLFGWITGKCITQKCYKYGEVITKIRV</sequence>
<keyword evidence="1" id="KW-1133">Transmembrane helix</keyword>
<feature type="transmembrane region" description="Helical" evidence="1">
    <location>
        <begin position="20"/>
        <end position="36"/>
    </location>
</feature>
<comment type="caution">
    <text evidence="2">The sequence shown here is derived from an EMBL/GenBank/DDBJ whole genome shotgun (WGS) entry which is preliminary data.</text>
</comment>
<proteinExistence type="predicted"/>
<evidence type="ECO:0000256" key="1">
    <source>
        <dbReference type="SAM" id="Phobius"/>
    </source>
</evidence>
<protein>
    <submittedName>
        <fullName evidence="2">Uncharacterized protein</fullName>
    </submittedName>
</protein>